<keyword evidence="1" id="KW-1133">Transmembrane helix</keyword>
<evidence type="ECO:0000313" key="2">
    <source>
        <dbReference type="EMBL" id="KAF4621617.1"/>
    </source>
</evidence>
<evidence type="ECO:0000313" key="3">
    <source>
        <dbReference type="Proteomes" id="UP000521872"/>
    </source>
</evidence>
<name>A0A8H4R1S1_9AGAR</name>
<sequence length="126" mass="14358">MTMWHIYKEQDVSVSWGFCLILVIRQTVHGLDEELIMDRIQYLGPVRFAVVHSVPVVAVYIFYWIQVAVSTRSPLDVLVQAMLFMLPRIFGVVVDARRVWAAKRGSRVRLLLIGSLPDATTEASEV</sequence>
<accession>A0A8H4R1S1</accession>
<protein>
    <submittedName>
        <fullName evidence="2">Uncharacterized protein</fullName>
    </submittedName>
</protein>
<comment type="caution">
    <text evidence="2">The sequence shown here is derived from an EMBL/GenBank/DDBJ whole genome shotgun (WGS) entry which is preliminary data.</text>
</comment>
<dbReference type="AlphaFoldDB" id="A0A8H4R1S1"/>
<dbReference type="EMBL" id="JAACJL010000006">
    <property type="protein sequence ID" value="KAF4621617.1"/>
    <property type="molecule type" value="Genomic_DNA"/>
</dbReference>
<dbReference type="Proteomes" id="UP000521872">
    <property type="component" value="Unassembled WGS sequence"/>
</dbReference>
<feature type="transmembrane region" description="Helical" evidence="1">
    <location>
        <begin position="77"/>
        <end position="94"/>
    </location>
</feature>
<feature type="transmembrane region" description="Helical" evidence="1">
    <location>
        <begin position="46"/>
        <end position="65"/>
    </location>
</feature>
<evidence type="ECO:0000256" key="1">
    <source>
        <dbReference type="SAM" id="Phobius"/>
    </source>
</evidence>
<keyword evidence="1" id="KW-0812">Transmembrane</keyword>
<organism evidence="2 3">
    <name type="scientific">Agrocybe pediades</name>
    <dbReference type="NCBI Taxonomy" id="84607"/>
    <lineage>
        <taxon>Eukaryota</taxon>
        <taxon>Fungi</taxon>
        <taxon>Dikarya</taxon>
        <taxon>Basidiomycota</taxon>
        <taxon>Agaricomycotina</taxon>
        <taxon>Agaricomycetes</taxon>
        <taxon>Agaricomycetidae</taxon>
        <taxon>Agaricales</taxon>
        <taxon>Agaricineae</taxon>
        <taxon>Strophariaceae</taxon>
        <taxon>Agrocybe</taxon>
    </lineage>
</organism>
<keyword evidence="1" id="KW-0472">Membrane</keyword>
<proteinExistence type="predicted"/>
<keyword evidence="3" id="KW-1185">Reference proteome</keyword>
<gene>
    <name evidence="2" type="ORF">D9613_012607</name>
</gene>
<reference evidence="2 3" key="1">
    <citation type="submission" date="2019-12" db="EMBL/GenBank/DDBJ databases">
        <authorList>
            <person name="Floudas D."/>
            <person name="Bentzer J."/>
            <person name="Ahren D."/>
            <person name="Johansson T."/>
            <person name="Persson P."/>
            <person name="Tunlid A."/>
        </authorList>
    </citation>
    <scope>NUCLEOTIDE SEQUENCE [LARGE SCALE GENOMIC DNA]</scope>
    <source>
        <strain evidence="2 3">CBS 102.39</strain>
    </source>
</reference>